<name>A0ABZ1Z291_9NOCA</name>
<organism evidence="1 2">
    <name type="scientific">Nocardia vinacea</name>
    <dbReference type="NCBI Taxonomy" id="96468"/>
    <lineage>
        <taxon>Bacteria</taxon>
        <taxon>Bacillati</taxon>
        <taxon>Actinomycetota</taxon>
        <taxon>Actinomycetes</taxon>
        <taxon>Mycobacteriales</taxon>
        <taxon>Nocardiaceae</taxon>
        <taxon>Nocardia</taxon>
    </lineage>
</organism>
<gene>
    <name evidence="1" type="ORF">OG563_14945</name>
</gene>
<dbReference type="EMBL" id="CP109441">
    <property type="protein sequence ID" value="WUV49383.1"/>
    <property type="molecule type" value="Genomic_DNA"/>
</dbReference>
<dbReference type="RefSeq" id="WP_327094158.1">
    <property type="nucleotide sequence ID" value="NZ_CP109149.1"/>
</dbReference>
<evidence type="ECO:0000313" key="2">
    <source>
        <dbReference type="Proteomes" id="UP001432062"/>
    </source>
</evidence>
<keyword evidence="2" id="KW-1185">Reference proteome</keyword>
<reference evidence="1" key="1">
    <citation type="submission" date="2022-10" db="EMBL/GenBank/DDBJ databases">
        <title>The complete genomes of actinobacterial strains from the NBC collection.</title>
        <authorList>
            <person name="Joergensen T.S."/>
            <person name="Alvarez Arevalo M."/>
            <person name="Sterndorff E.B."/>
            <person name="Faurdal D."/>
            <person name="Vuksanovic O."/>
            <person name="Mourched A.-S."/>
            <person name="Charusanti P."/>
            <person name="Shaw S."/>
            <person name="Blin K."/>
            <person name="Weber T."/>
        </authorList>
    </citation>
    <scope>NUCLEOTIDE SEQUENCE</scope>
    <source>
        <strain evidence="1">NBC_01482</strain>
    </source>
</reference>
<proteinExistence type="predicted"/>
<evidence type="ECO:0000313" key="1">
    <source>
        <dbReference type="EMBL" id="WUV49383.1"/>
    </source>
</evidence>
<protein>
    <submittedName>
        <fullName evidence="1">Uncharacterized protein</fullName>
    </submittedName>
</protein>
<dbReference type="Proteomes" id="UP001432062">
    <property type="component" value="Chromosome"/>
</dbReference>
<sequence length="43" mass="4606">MTVSLVLIVAGFILLSIVITSFLLPSSADTTRHPKPHNESGDQ</sequence>
<accession>A0ABZ1Z291</accession>